<organism evidence="1 2">
    <name type="scientific">Phlebia brevispora</name>
    <dbReference type="NCBI Taxonomy" id="194682"/>
    <lineage>
        <taxon>Eukaryota</taxon>
        <taxon>Fungi</taxon>
        <taxon>Dikarya</taxon>
        <taxon>Basidiomycota</taxon>
        <taxon>Agaricomycotina</taxon>
        <taxon>Agaricomycetes</taxon>
        <taxon>Polyporales</taxon>
        <taxon>Meruliaceae</taxon>
        <taxon>Phlebia</taxon>
    </lineage>
</organism>
<comment type="caution">
    <text evidence="1">The sequence shown here is derived from an EMBL/GenBank/DDBJ whole genome shotgun (WGS) entry which is preliminary data.</text>
</comment>
<evidence type="ECO:0000313" key="1">
    <source>
        <dbReference type="EMBL" id="KAJ3531381.1"/>
    </source>
</evidence>
<reference evidence="1" key="1">
    <citation type="submission" date="2022-07" db="EMBL/GenBank/DDBJ databases">
        <title>Genome Sequence of Phlebia brevispora.</title>
        <authorList>
            <person name="Buettner E."/>
        </authorList>
    </citation>
    <scope>NUCLEOTIDE SEQUENCE</scope>
    <source>
        <strain evidence="1">MPL23</strain>
    </source>
</reference>
<proteinExistence type="predicted"/>
<name>A0ACC1S3J0_9APHY</name>
<dbReference type="Proteomes" id="UP001148662">
    <property type="component" value="Unassembled WGS sequence"/>
</dbReference>
<dbReference type="EMBL" id="JANHOG010001805">
    <property type="protein sequence ID" value="KAJ3531381.1"/>
    <property type="molecule type" value="Genomic_DNA"/>
</dbReference>
<evidence type="ECO:0000313" key="2">
    <source>
        <dbReference type="Proteomes" id="UP001148662"/>
    </source>
</evidence>
<keyword evidence="2" id="KW-1185">Reference proteome</keyword>
<sequence length="453" mass="50108">MASHPIVELTSASSWAMIEDKFSPYAKETLAKLVKFMLDEVFPAIRVAHAQLPTDYDARWKTIIPVVADLKARAKQLGLWNLFLSKVHYPKFGVPLTNLEYAVMAEVLGRGGSLASEVVNCSAPDTGNMEVLARYGSPEQQQKWLVPLLNGEIRSSFAMTERFVSSSDATNIRTSIRQEGNEIVINGHKWWISGAGDPRCAIHLVLGKSDPNSSDKYRQQSIVLVPANAPGVKVIRPMKVFGYDDAPEGHCEIIYDNVRVPLSNLVLGWGKGFEIIQGRLGPGRIHHCMRSIGCAQMALDLMIQRVTDPSRKTFGKYLYEHGTVIADIARSRAEIEGARLLVLSAAQQIDKYQAKGALKEIGIAKFVVPSMALQVVDRAIQSFGAEGVSQDQMLAATWAGLRTLRLADGPDAVHIQQIGQRELKRAPEITKRNTEIKKKEKALFEKYGIKAHL</sequence>
<gene>
    <name evidence="1" type="ORF">NM688_g7584</name>
</gene>
<accession>A0ACC1S3J0</accession>
<protein>
    <submittedName>
        <fullName evidence="1">Uncharacterized protein</fullName>
    </submittedName>
</protein>